<dbReference type="SUPFAM" id="SSF54909">
    <property type="entry name" value="Dimeric alpha+beta barrel"/>
    <property type="match status" value="2"/>
</dbReference>
<reference evidence="3" key="1">
    <citation type="submission" date="2025-08" db="UniProtKB">
        <authorList>
            <consortium name="RefSeq"/>
        </authorList>
    </citation>
    <scope>IDENTIFICATION</scope>
</reference>
<dbReference type="AlphaFoldDB" id="A0A1U8AHJ5"/>
<dbReference type="FunCoup" id="A0A1U8AHJ5">
    <property type="interactions" value="1521"/>
</dbReference>
<dbReference type="SMART" id="SM00886">
    <property type="entry name" value="Dabb"/>
    <property type="match status" value="2"/>
</dbReference>
<evidence type="ECO:0000313" key="3">
    <source>
        <dbReference type="RefSeq" id="XP_010261930.1"/>
    </source>
</evidence>
<dbReference type="STRING" id="4432.A0A1U8AHJ5"/>
<dbReference type="PROSITE" id="PS51502">
    <property type="entry name" value="S_R_A_B_BARREL"/>
    <property type="match status" value="2"/>
</dbReference>
<dbReference type="Pfam" id="PF07876">
    <property type="entry name" value="Dabb"/>
    <property type="match status" value="2"/>
</dbReference>
<organism evidence="2 3">
    <name type="scientific">Nelumbo nucifera</name>
    <name type="common">Sacred lotus</name>
    <dbReference type="NCBI Taxonomy" id="4432"/>
    <lineage>
        <taxon>Eukaryota</taxon>
        <taxon>Viridiplantae</taxon>
        <taxon>Streptophyta</taxon>
        <taxon>Embryophyta</taxon>
        <taxon>Tracheophyta</taxon>
        <taxon>Spermatophyta</taxon>
        <taxon>Magnoliopsida</taxon>
        <taxon>Proteales</taxon>
        <taxon>Nelumbonaceae</taxon>
        <taxon>Nelumbo</taxon>
    </lineage>
</organism>
<dbReference type="PANTHER" id="PTHR33178">
    <property type="match status" value="1"/>
</dbReference>
<evidence type="ECO:0000256" key="1">
    <source>
        <dbReference type="ARBA" id="ARBA00011738"/>
    </source>
</evidence>
<comment type="subunit">
    <text evidence="1">Homodimer.</text>
</comment>
<keyword evidence="2" id="KW-1185">Reference proteome</keyword>
<dbReference type="InterPro" id="IPR013097">
    <property type="entry name" value="Dabb"/>
</dbReference>
<dbReference type="Gene3D" id="3.30.70.100">
    <property type="match status" value="2"/>
</dbReference>
<sequence length="261" mass="27907">MLCGARTLRSLSSTAPSSLFFKPKPLPSFPVKTICCSSSILPAKMTIEHIVLFKVKDNTEPSKINAMIGGLNALTSLDQVLHLSAGPIYRNRSSALNFTHMLHSRYRTKEDLAGYSAHPKHLTVVKDSVLPICEDVMAVDWVADDLDGPIVPSPGSVMRVTFLKLKEGLGDGVKGEVLGAVGAVKDYVGSIDQFSFGENFSPARAKGFSIASLSILPGSSELDALDSNEEAAKVHKEKVGDSLDSVVVVDYVIPPPQSANL</sequence>
<name>A0A1U8AHJ5_NELNU</name>
<dbReference type="KEGG" id="nnu:104600589"/>
<dbReference type="InterPro" id="IPR044662">
    <property type="entry name" value="HS1/DABB1-like"/>
</dbReference>
<dbReference type="OrthoDB" id="42919at2759"/>
<dbReference type="GeneID" id="104600589"/>
<dbReference type="eggNOG" id="ENOG502QTKV">
    <property type="taxonomic scope" value="Eukaryota"/>
</dbReference>
<protein>
    <submittedName>
        <fullName evidence="3">Stress-response A/B barrel domain-containing protein UP3-like</fullName>
    </submittedName>
</protein>
<dbReference type="InterPro" id="IPR011008">
    <property type="entry name" value="Dimeric_a/b-barrel"/>
</dbReference>
<evidence type="ECO:0000313" key="2">
    <source>
        <dbReference type="Proteomes" id="UP000189703"/>
    </source>
</evidence>
<proteinExistence type="predicted"/>
<dbReference type="PANTHER" id="PTHR33178:SF3">
    <property type="entry name" value="STRESS-RESPONSE A_B BARREL DOMAIN-CONTAINING PROTEIN UP3"/>
    <property type="match status" value="1"/>
</dbReference>
<accession>A0A1U8AHJ5</accession>
<dbReference type="RefSeq" id="XP_010261930.1">
    <property type="nucleotide sequence ID" value="XM_010263628.2"/>
</dbReference>
<gene>
    <name evidence="3" type="primary">LOC104600589</name>
</gene>
<dbReference type="OMA" id="FRWIDEV"/>
<dbReference type="Proteomes" id="UP000189703">
    <property type="component" value="Unplaced"/>
</dbReference>